<protein>
    <submittedName>
        <fullName evidence="2">Uncharacterized protein</fullName>
    </submittedName>
</protein>
<accession>A0ABS8WHP2</accession>
<evidence type="ECO:0000313" key="3">
    <source>
        <dbReference type="Proteomes" id="UP000823775"/>
    </source>
</evidence>
<feature type="compositionally biased region" description="Basic and acidic residues" evidence="1">
    <location>
        <begin position="125"/>
        <end position="134"/>
    </location>
</feature>
<evidence type="ECO:0000256" key="1">
    <source>
        <dbReference type="SAM" id="MobiDB-lite"/>
    </source>
</evidence>
<feature type="compositionally biased region" description="Polar residues" evidence="1">
    <location>
        <begin position="105"/>
        <end position="116"/>
    </location>
</feature>
<reference evidence="2 3" key="1">
    <citation type="journal article" date="2021" name="BMC Genomics">
        <title>Datura genome reveals duplications of psychoactive alkaloid biosynthetic genes and high mutation rate following tissue culture.</title>
        <authorList>
            <person name="Rajewski A."/>
            <person name="Carter-House D."/>
            <person name="Stajich J."/>
            <person name="Litt A."/>
        </authorList>
    </citation>
    <scope>NUCLEOTIDE SEQUENCE [LARGE SCALE GENOMIC DNA]</scope>
    <source>
        <strain evidence="2">AR-01</strain>
    </source>
</reference>
<comment type="caution">
    <text evidence="2">The sequence shown here is derived from an EMBL/GenBank/DDBJ whole genome shotgun (WGS) entry which is preliminary data.</text>
</comment>
<feature type="compositionally biased region" description="Acidic residues" evidence="1">
    <location>
        <begin position="82"/>
        <end position="96"/>
    </location>
</feature>
<gene>
    <name evidence="2" type="ORF">HAX54_045380</name>
</gene>
<proteinExistence type="predicted"/>
<keyword evidence="3" id="KW-1185">Reference proteome</keyword>
<feature type="compositionally biased region" description="Acidic residues" evidence="1">
    <location>
        <begin position="146"/>
        <end position="160"/>
    </location>
</feature>
<dbReference type="Proteomes" id="UP000823775">
    <property type="component" value="Unassembled WGS sequence"/>
</dbReference>
<evidence type="ECO:0000313" key="2">
    <source>
        <dbReference type="EMBL" id="MCE3049606.1"/>
    </source>
</evidence>
<sequence length="160" mass="18289">MEGSLLWIWPNEQSSFVYLHVYCEFIEDYANCCAASSDGYVYDYYTVKNDTTTDEDIASPFPLVQVDEDDDYYDGPDHSDYESDDSNEESEDEDETQSSSDKSEVLSSTSQEQYGSESVGVISFKNEDVDREDWSDYADPSLEGDIFGESDDDDVDEEMW</sequence>
<organism evidence="2 3">
    <name type="scientific">Datura stramonium</name>
    <name type="common">Jimsonweed</name>
    <name type="synonym">Common thornapple</name>
    <dbReference type="NCBI Taxonomy" id="4076"/>
    <lineage>
        <taxon>Eukaryota</taxon>
        <taxon>Viridiplantae</taxon>
        <taxon>Streptophyta</taxon>
        <taxon>Embryophyta</taxon>
        <taxon>Tracheophyta</taxon>
        <taxon>Spermatophyta</taxon>
        <taxon>Magnoliopsida</taxon>
        <taxon>eudicotyledons</taxon>
        <taxon>Gunneridae</taxon>
        <taxon>Pentapetalae</taxon>
        <taxon>asterids</taxon>
        <taxon>lamiids</taxon>
        <taxon>Solanales</taxon>
        <taxon>Solanaceae</taxon>
        <taxon>Solanoideae</taxon>
        <taxon>Datureae</taxon>
        <taxon>Datura</taxon>
    </lineage>
</organism>
<dbReference type="EMBL" id="JACEIK010007012">
    <property type="protein sequence ID" value="MCE3049606.1"/>
    <property type="molecule type" value="Genomic_DNA"/>
</dbReference>
<feature type="region of interest" description="Disordered" evidence="1">
    <location>
        <begin position="53"/>
        <end position="160"/>
    </location>
</feature>
<name>A0ABS8WHP2_DATST</name>